<sequence length="82" mass="9220">IGMKKYQPFFGHIGQPTRGSIKNQLKELYPHITRRMDVLEDIGKEIEGMVETINTQGDGIGFEEVNTLVGDLCQKVENEVDA</sequence>
<proteinExistence type="predicted"/>
<dbReference type="AlphaFoldDB" id="A0AA38KP47"/>
<name>A0AA38KP47_TAXCH</name>
<protein>
    <submittedName>
        <fullName evidence="1">Uncharacterized protein</fullName>
    </submittedName>
</protein>
<accession>A0AA38KP47</accession>
<dbReference type="EMBL" id="JAHRHJ020000007">
    <property type="protein sequence ID" value="KAH9309003.1"/>
    <property type="molecule type" value="Genomic_DNA"/>
</dbReference>
<dbReference type="Proteomes" id="UP000824469">
    <property type="component" value="Unassembled WGS sequence"/>
</dbReference>
<evidence type="ECO:0000313" key="2">
    <source>
        <dbReference type="Proteomes" id="UP000824469"/>
    </source>
</evidence>
<gene>
    <name evidence="1" type="ORF">KI387_036914</name>
</gene>
<feature type="non-terminal residue" evidence="1">
    <location>
        <position position="1"/>
    </location>
</feature>
<reference evidence="1 2" key="1">
    <citation type="journal article" date="2021" name="Nat. Plants">
        <title>The Taxus genome provides insights into paclitaxel biosynthesis.</title>
        <authorList>
            <person name="Xiong X."/>
            <person name="Gou J."/>
            <person name="Liao Q."/>
            <person name="Li Y."/>
            <person name="Zhou Q."/>
            <person name="Bi G."/>
            <person name="Li C."/>
            <person name="Du R."/>
            <person name="Wang X."/>
            <person name="Sun T."/>
            <person name="Guo L."/>
            <person name="Liang H."/>
            <person name="Lu P."/>
            <person name="Wu Y."/>
            <person name="Zhang Z."/>
            <person name="Ro D.K."/>
            <person name="Shang Y."/>
            <person name="Huang S."/>
            <person name="Yan J."/>
        </authorList>
    </citation>
    <scope>NUCLEOTIDE SEQUENCE [LARGE SCALE GENOMIC DNA]</scope>
    <source>
        <strain evidence="1">Ta-2019</strain>
    </source>
</reference>
<keyword evidence="2" id="KW-1185">Reference proteome</keyword>
<comment type="caution">
    <text evidence="1">The sequence shown here is derived from an EMBL/GenBank/DDBJ whole genome shotgun (WGS) entry which is preliminary data.</text>
</comment>
<organism evidence="1 2">
    <name type="scientific">Taxus chinensis</name>
    <name type="common">Chinese yew</name>
    <name type="synonym">Taxus wallichiana var. chinensis</name>
    <dbReference type="NCBI Taxonomy" id="29808"/>
    <lineage>
        <taxon>Eukaryota</taxon>
        <taxon>Viridiplantae</taxon>
        <taxon>Streptophyta</taxon>
        <taxon>Embryophyta</taxon>
        <taxon>Tracheophyta</taxon>
        <taxon>Spermatophyta</taxon>
        <taxon>Pinopsida</taxon>
        <taxon>Pinidae</taxon>
        <taxon>Conifers II</taxon>
        <taxon>Cupressales</taxon>
        <taxon>Taxaceae</taxon>
        <taxon>Taxus</taxon>
    </lineage>
</organism>
<evidence type="ECO:0000313" key="1">
    <source>
        <dbReference type="EMBL" id="KAH9309003.1"/>
    </source>
</evidence>